<accession>A0A0R3LFJ1</accession>
<evidence type="ECO:0000259" key="2">
    <source>
        <dbReference type="Pfam" id="PF12706"/>
    </source>
</evidence>
<evidence type="ECO:0000313" key="4">
    <source>
        <dbReference type="Proteomes" id="UP000050863"/>
    </source>
</evidence>
<dbReference type="SUPFAM" id="SSF56281">
    <property type="entry name" value="Metallo-hydrolase/oxidoreductase"/>
    <property type="match status" value="1"/>
</dbReference>
<sequence>MKARKKYTRARPAQTQIVMLGTGTPRPDPARSGPATAIVVNGKPYLIDFGPGVIRRAAAAYNKGITAFGPAAAELSTVFLTHLHVDHTAGYPDLILTPWVLGRSEPISVYGPRGLRAMTKHVLAAWKVDIDNRTNGIDRLPRAGCRVNVHEIAPGVIYSDRNIRVTAFPVSHGALAHAFGFRFETPDRIIVISGDTSPTPSLAKHCEGCDVLIHEAYSLQTYQSVSRKWQHYRRRYHTSSRELAALAARVKPRLLVLYHRANAGGAMTLADPETVLLDEVRRLYDGRVVTAHDLDVF</sequence>
<dbReference type="Pfam" id="PF12706">
    <property type="entry name" value="Lactamase_B_2"/>
    <property type="match status" value="1"/>
</dbReference>
<dbReference type="STRING" id="280332.CQ12_28400"/>
<dbReference type="Proteomes" id="UP000050863">
    <property type="component" value="Unassembled WGS sequence"/>
</dbReference>
<gene>
    <name evidence="3" type="ORF">CQ12_28400</name>
</gene>
<dbReference type="GO" id="GO:0042781">
    <property type="term" value="F:3'-tRNA processing endoribonuclease activity"/>
    <property type="evidence" value="ECO:0007669"/>
    <property type="project" value="TreeGrafter"/>
</dbReference>
<feature type="domain" description="Metallo-beta-lactamase" evidence="2">
    <location>
        <begin position="46"/>
        <end position="259"/>
    </location>
</feature>
<dbReference type="OrthoDB" id="9803916at2"/>
<proteinExistence type="predicted"/>
<dbReference type="InterPro" id="IPR036866">
    <property type="entry name" value="RibonucZ/Hydroxyglut_hydro"/>
</dbReference>
<organism evidence="3 4">
    <name type="scientific">Bradyrhizobium jicamae</name>
    <dbReference type="NCBI Taxonomy" id="280332"/>
    <lineage>
        <taxon>Bacteria</taxon>
        <taxon>Pseudomonadati</taxon>
        <taxon>Pseudomonadota</taxon>
        <taxon>Alphaproteobacteria</taxon>
        <taxon>Hyphomicrobiales</taxon>
        <taxon>Nitrobacteraceae</taxon>
        <taxon>Bradyrhizobium</taxon>
    </lineage>
</organism>
<reference evidence="3 4" key="1">
    <citation type="submission" date="2014-03" db="EMBL/GenBank/DDBJ databases">
        <title>Bradyrhizobium valentinum sp. nov., isolated from effective nodules of Lupinus mariae-josephae, a lupine endemic of basic-lime soils in Eastern Spain.</title>
        <authorList>
            <person name="Duran D."/>
            <person name="Rey L."/>
            <person name="Navarro A."/>
            <person name="Busquets A."/>
            <person name="Imperial J."/>
            <person name="Ruiz-Argueso T."/>
        </authorList>
    </citation>
    <scope>NUCLEOTIDE SEQUENCE [LARGE SCALE GENOMIC DNA]</scope>
    <source>
        <strain evidence="3 4">PAC68</strain>
    </source>
</reference>
<name>A0A0R3LFJ1_9BRAD</name>
<dbReference type="PANTHER" id="PTHR46018:SF2">
    <property type="entry name" value="ZINC PHOSPHODIESTERASE ELAC PROTEIN 1"/>
    <property type="match status" value="1"/>
</dbReference>
<evidence type="ECO:0000256" key="1">
    <source>
        <dbReference type="ARBA" id="ARBA00022801"/>
    </source>
</evidence>
<protein>
    <recommendedName>
        <fullName evidence="2">Metallo-beta-lactamase domain-containing protein</fullName>
    </recommendedName>
</protein>
<evidence type="ECO:0000313" key="3">
    <source>
        <dbReference type="EMBL" id="KRR04655.1"/>
    </source>
</evidence>
<keyword evidence="4" id="KW-1185">Reference proteome</keyword>
<dbReference type="CDD" id="cd07719">
    <property type="entry name" value="arylsulfatase_AtsA-like_MBL-fold"/>
    <property type="match status" value="1"/>
</dbReference>
<comment type="caution">
    <text evidence="3">The sequence shown here is derived from an EMBL/GenBank/DDBJ whole genome shotgun (WGS) entry which is preliminary data.</text>
</comment>
<dbReference type="InterPro" id="IPR001279">
    <property type="entry name" value="Metallo-B-lactamas"/>
</dbReference>
<dbReference type="Gene3D" id="3.60.15.10">
    <property type="entry name" value="Ribonuclease Z/Hydroxyacylglutathione hydrolase-like"/>
    <property type="match status" value="1"/>
</dbReference>
<keyword evidence="1" id="KW-0378">Hydrolase</keyword>
<dbReference type="EMBL" id="LLXZ01000128">
    <property type="protein sequence ID" value="KRR04655.1"/>
    <property type="molecule type" value="Genomic_DNA"/>
</dbReference>
<dbReference type="InterPro" id="IPR044094">
    <property type="entry name" value="AtsA-like_MBL-fold"/>
</dbReference>
<dbReference type="PANTHER" id="PTHR46018">
    <property type="entry name" value="ZINC PHOSPHODIESTERASE ELAC PROTEIN 1"/>
    <property type="match status" value="1"/>
</dbReference>
<dbReference type="RefSeq" id="WP_057837308.1">
    <property type="nucleotide sequence ID" value="NZ_LLXZ01000128.1"/>
</dbReference>
<dbReference type="AlphaFoldDB" id="A0A0R3LFJ1"/>